<dbReference type="EMBL" id="WEGJ01000015">
    <property type="protein sequence ID" value="MQY13770.1"/>
    <property type="molecule type" value="Genomic_DNA"/>
</dbReference>
<proteinExistence type="predicted"/>
<comment type="caution">
    <text evidence="1">The sequence shown here is derived from an EMBL/GenBank/DDBJ whole genome shotgun (WGS) entry which is preliminary data.</text>
</comment>
<sequence length="82" mass="9389">MDKVTVELADEERAAGVFPAEWGVPAGSQFSQQRAAWVAERVQEHLALTRLRRTARERARAGVEHVNRRRQLLLRRRSPMGV</sequence>
<evidence type="ECO:0000313" key="1">
    <source>
        <dbReference type="EMBL" id="MQY13770.1"/>
    </source>
</evidence>
<dbReference type="Proteomes" id="UP000466345">
    <property type="component" value="Unassembled WGS sequence"/>
</dbReference>
<protein>
    <submittedName>
        <fullName evidence="1">Uncharacterized protein</fullName>
    </submittedName>
</protein>
<name>A0A7K0CJV1_9ACTN</name>
<accession>A0A7K0CJV1</accession>
<gene>
    <name evidence="1" type="ORF">SRB5_39230</name>
</gene>
<keyword evidence="2" id="KW-1185">Reference proteome</keyword>
<dbReference type="AlphaFoldDB" id="A0A7K0CJV1"/>
<evidence type="ECO:0000313" key="2">
    <source>
        <dbReference type="Proteomes" id="UP000466345"/>
    </source>
</evidence>
<reference evidence="1 2" key="1">
    <citation type="submission" date="2019-10" db="EMBL/GenBank/DDBJ databases">
        <title>Streptomyces smaragdinus sp. nov. and Streptomyces fabii sp. nov., isolated from the gut of fungus growing-termite Macrotermes natalensis.</title>
        <authorList>
            <person name="Schwitalla J."/>
            <person name="Benndorf R."/>
            <person name="Martin K."/>
            <person name="De Beer W."/>
            <person name="Kaster A.-K."/>
            <person name="Vollmers J."/>
            <person name="Poulsen M."/>
            <person name="Beemelmanns C."/>
        </authorList>
    </citation>
    <scope>NUCLEOTIDE SEQUENCE [LARGE SCALE GENOMIC DNA]</scope>
    <source>
        <strain evidence="1 2">RB5</strain>
    </source>
</reference>
<dbReference type="RefSeq" id="WP_153453810.1">
    <property type="nucleotide sequence ID" value="NZ_WEGJ01000015.1"/>
</dbReference>
<organism evidence="1 2">
    <name type="scientific">Streptomyces smaragdinus</name>
    <dbReference type="NCBI Taxonomy" id="2585196"/>
    <lineage>
        <taxon>Bacteria</taxon>
        <taxon>Bacillati</taxon>
        <taxon>Actinomycetota</taxon>
        <taxon>Actinomycetes</taxon>
        <taxon>Kitasatosporales</taxon>
        <taxon>Streptomycetaceae</taxon>
        <taxon>Streptomyces</taxon>
    </lineage>
</organism>
<dbReference type="OrthoDB" id="9959828at2"/>